<dbReference type="SUPFAM" id="SSF55103">
    <property type="entry name" value="FAD-linked oxidases, C-terminal domain"/>
    <property type="match status" value="1"/>
</dbReference>
<dbReference type="AlphaFoldDB" id="A0A6J4VP92"/>
<dbReference type="InterPro" id="IPR006094">
    <property type="entry name" value="Oxid_FAD_bind_N"/>
</dbReference>
<organism evidence="6">
    <name type="scientific">uncultured Thermomicrobiales bacterium</name>
    <dbReference type="NCBI Taxonomy" id="1645740"/>
    <lineage>
        <taxon>Bacteria</taxon>
        <taxon>Pseudomonadati</taxon>
        <taxon>Thermomicrobiota</taxon>
        <taxon>Thermomicrobia</taxon>
        <taxon>Thermomicrobiales</taxon>
        <taxon>environmental samples</taxon>
    </lineage>
</organism>
<dbReference type="Gene3D" id="1.10.45.10">
    <property type="entry name" value="Vanillyl-alcohol Oxidase, Chain A, domain 4"/>
    <property type="match status" value="1"/>
</dbReference>
<dbReference type="PANTHER" id="PTHR42934">
    <property type="entry name" value="GLYCOLATE OXIDASE SUBUNIT GLCD"/>
    <property type="match status" value="1"/>
</dbReference>
<gene>
    <name evidence="6" type="ORF">AVDCRST_MAG59-5172</name>
</gene>
<evidence type="ECO:0000256" key="1">
    <source>
        <dbReference type="ARBA" id="ARBA00001974"/>
    </source>
</evidence>
<keyword evidence="4 6" id="KW-0560">Oxidoreductase</keyword>
<name>A0A6J4VP92_9BACT</name>
<dbReference type="InterPro" id="IPR016167">
    <property type="entry name" value="FAD-bd_PCMH_sub1"/>
</dbReference>
<comment type="cofactor">
    <cofactor evidence="1">
        <name>FAD</name>
        <dbReference type="ChEBI" id="CHEBI:57692"/>
    </cofactor>
</comment>
<dbReference type="InterPro" id="IPR051914">
    <property type="entry name" value="FAD-linked_OxidoTrans_Type4"/>
</dbReference>
<evidence type="ECO:0000256" key="4">
    <source>
        <dbReference type="ARBA" id="ARBA00023002"/>
    </source>
</evidence>
<reference evidence="6" key="1">
    <citation type="submission" date="2020-02" db="EMBL/GenBank/DDBJ databases">
        <authorList>
            <person name="Meier V. D."/>
        </authorList>
    </citation>
    <scope>NUCLEOTIDE SEQUENCE</scope>
    <source>
        <strain evidence="6">AVDCRST_MAG59</strain>
    </source>
</reference>
<dbReference type="Gene3D" id="3.30.43.10">
    <property type="entry name" value="Uridine Diphospho-n-acetylenolpyruvylglucosamine Reductase, domain 2"/>
    <property type="match status" value="1"/>
</dbReference>
<dbReference type="EMBL" id="CADCWF010000365">
    <property type="protein sequence ID" value="CAA9583630.1"/>
    <property type="molecule type" value="Genomic_DNA"/>
</dbReference>
<evidence type="ECO:0000256" key="2">
    <source>
        <dbReference type="ARBA" id="ARBA00022630"/>
    </source>
</evidence>
<dbReference type="Pfam" id="PF02913">
    <property type="entry name" value="FAD-oxidase_C"/>
    <property type="match status" value="1"/>
</dbReference>
<dbReference type="InterPro" id="IPR016166">
    <property type="entry name" value="FAD-bd_PCMH"/>
</dbReference>
<keyword evidence="3" id="KW-0274">FAD</keyword>
<dbReference type="InterPro" id="IPR016171">
    <property type="entry name" value="Vanillyl_alc_oxidase_C-sub2"/>
</dbReference>
<dbReference type="SUPFAM" id="SSF56176">
    <property type="entry name" value="FAD-binding/transporter-associated domain-like"/>
    <property type="match status" value="1"/>
</dbReference>
<evidence type="ECO:0000259" key="5">
    <source>
        <dbReference type="PROSITE" id="PS51387"/>
    </source>
</evidence>
<feature type="domain" description="FAD-binding PCMH-type" evidence="5">
    <location>
        <begin position="40"/>
        <end position="218"/>
    </location>
</feature>
<sequence>MDRAALIDKLRDICGEGGVFHTPSDLMVYEYDGGVDGAVETGRPVAVTLPTTTEQVAAIVKLAHAAGIPVTARGAGTGLSGGAITEEGGIIVALTRMDRIVEVDREDRTALVEPGVINLELSEATGPQGMFFAPDPSSQKACTIGGNVAENSGGPHCLKYGVTTNHILGLEVVLPDGRVVWTGGRASGAPGYDLTGALVGSEGMLGIVTKALVKLTPNPEAILVQLAAFPDIDSASQATSKIIAAGIIPAALEMMDNLCIQAVEPQYHAGYPMDAGAVLLVETDGSAEEVRAVGEEIAAICRECGATEVRIATEQGERDRLWKGRKMVLAAMGRLSPNYYLHDTVVPRSQLPATVARVAEISADSGLPIANVFHAGDGNLHPLMLFDRRKPGDTERMLEAGKEIIKFCVSVGGALSGEHGIGTEKRDYMTLVYTAEDLAAMAGLKNAFDPGGRFNPGKLFPKGYVCGEVRALRAQAIAQKHGIYAW</sequence>
<dbReference type="InterPro" id="IPR036318">
    <property type="entry name" value="FAD-bd_PCMH-like_sf"/>
</dbReference>
<dbReference type="PANTHER" id="PTHR42934:SF1">
    <property type="entry name" value="GLYCOLATE OXIDASE SUBUNIT GLCD"/>
    <property type="match status" value="1"/>
</dbReference>
<dbReference type="InterPro" id="IPR016169">
    <property type="entry name" value="FAD-bd_PCMH_sub2"/>
</dbReference>
<dbReference type="Gene3D" id="3.30.70.2190">
    <property type="match status" value="1"/>
</dbReference>
<protein>
    <submittedName>
        <fullName evidence="6">Glycolate dehydrogenase, subunit GlcD</fullName>
        <ecNumber evidence="6">1.1.99.14</ecNumber>
    </submittedName>
</protein>
<proteinExistence type="predicted"/>
<dbReference type="InterPro" id="IPR016164">
    <property type="entry name" value="FAD-linked_Oxase-like_C"/>
</dbReference>
<evidence type="ECO:0000313" key="6">
    <source>
        <dbReference type="EMBL" id="CAA9583630.1"/>
    </source>
</evidence>
<dbReference type="GO" id="GO:0071949">
    <property type="term" value="F:FAD binding"/>
    <property type="evidence" value="ECO:0007669"/>
    <property type="project" value="InterPro"/>
</dbReference>
<dbReference type="InterPro" id="IPR004113">
    <property type="entry name" value="FAD-bd_oxidored_4_C"/>
</dbReference>
<dbReference type="Gene3D" id="3.30.70.2740">
    <property type="match status" value="1"/>
</dbReference>
<dbReference type="FunFam" id="1.10.45.10:FF:000001">
    <property type="entry name" value="D-lactate dehydrogenase mitochondrial"/>
    <property type="match status" value="1"/>
</dbReference>
<evidence type="ECO:0000256" key="3">
    <source>
        <dbReference type="ARBA" id="ARBA00022827"/>
    </source>
</evidence>
<dbReference type="PROSITE" id="PS51387">
    <property type="entry name" value="FAD_PCMH"/>
    <property type="match status" value="1"/>
</dbReference>
<dbReference type="Pfam" id="PF01565">
    <property type="entry name" value="FAD_binding_4"/>
    <property type="match status" value="1"/>
</dbReference>
<dbReference type="GO" id="GO:0019154">
    <property type="term" value="F:glycolate dehydrogenase activity"/>
    <property type="evidence" value="ECO:0007669"/>
    <property type="project" value="UniProtKB-EC"/>
</dbReference>
<accession>A0A6J4VP92</accession>
<dbReference type="EC" id="1.1.99.14" evidence="6"/>
<keyword evidence="2" id="KW-0285">Flavoprotein</keyword>
<dbReference type="Gene3D" id="3.30.465.10">
    <property type="match status" value="1"/>
</dbReference>